<feature type="domain" description="Molybdopterin oxidoreductase" evidence="2">
    <location>
        <begin position="17"/>
        <end position="75"/>
    </location>
</feature>
<feature type="region of interest" description="Disordered" evidence="1">
    <location>
        <begin position="49"/>
        <end position="73"/>
    </location>
</feature>
<proteinExistence type="predicted"/>
<dbReference type="EMBL" id="BMNE01000016">
    <property type="protein sequence ID" value="GGO00525.1"/>
    <property type="molecule type" value="Genomic_DNA"/>
</dbReference>
<organism evidence="3 4">
    <name type="scientific">Nocardia rhizosphaerihabitans</name>
    <dbReference type="NCBI Taxonomy" id="1691570"/>
    <lineage>
        <taxon>Bacteria</taxon>
        <taxon>Bacillati</taxon>
        <taxon>Actinomycetota</taxon>
        <taxon>Actinomycetes</taxon>
        <taxon>Mycobacteriales</taxon>
        <taxon>Nocardiaceae</taxon>
        <taxon>Nocardia</taxon>
    </lineage>
</organism>
<keyword evidence="4" id="KW-1185">Reference proteome</keyword>
<dbReference type="Proteomes" id="UP000658127">
    <property type="component" value="Unassembled WGS sequence"/>
</dbReference>
<dbReference type="InterPro" id="IPR006656">
    <property type="entry name" value="Mopterin_OxRdtase"/>
</dbReference>
<evidence type="ECO:0000313" key="3">
    <source>
        <dbReference type="EMBL" id="GGO00525.1"/>
    </source>
</evidence>
<evidence type="ECO:0000256" key="1">
    <source>
        <dbReference type="SAM" id="MobiDB-lite"/>
    </source>
</evidence>
<sequence>MCPKSVALADLRNDPDRLRRPMRKVDGNWVEISWTEAIDAAAAGLAMAPSPNSEVMPPLSSGPMASIRSQPATSTGISAMKTLPRFLDTRPASSTVPTSDCVSVACRASHRWDR</sequence>
<comment type="caution">
    <text evidence="3">The sequence shown here is derived from an EMBL/GenBank/DDBJ whole genome shotgun (WGS) entry which is preliminary data.</text>
</comment>
<dbReference type="Pfam" id="PF00384">
    <property type="entry name" value="Molybdopterin"/>
    <property type="match status" value="1"/>
</dbReference>
<dbReference type="SUPFAM" id="SSF53706">
    <property type="entry name" value="Formate dehydrogenase/DMSO reductase, domains 1-3"/>
    <property type="match status" value="1"/>
</dbReference>
<name>A0ABQ2L304_9NOCA</name>
<evidence type="ECO:0000313" key="4">
    <source>
        <dbReference type="Proteomes" id="UP000658127"/>
    </source>
</evidence>
<evidence type="ECO:0000259" key="2">
    <source>
        <dbReference type="Pfam" id="PF00384"/>
    </source>
</evidence>
<accession>A0ABQ2L304</accession>
<reference evidence="4" key="1">
    <citation type="journal article" date="2019" name="Int. J. Syst. Evol. Microbiol.">
        <title>The Global Catalogue of Microorganisms (GCM) 10K type strain sequencing project: providing services to taxonomists for standard genome sequencing and annotation.</title>
        <authorList>
            <consortium name="The Broad Institute Genomics Platform"/>
            <consortium name="The Broad Institute Genome Sequencing Center for Infectious Disease"/>
            <person name="Wu L."/>
            <person name="Ma J."/>
        </authorList>
    </citation>
    <scope>NUCLEOTIDE SEQUENCE [LARGE SCALE GENOMIC DNA]</scope>
    <source>
        <strain evidence="4">CGMCC 4.7329</strain>
    </source>
</reference>
<gene>
    <name evidence="3" type="ORF">GCM10011610_69550</name>
</gene>
<dbReference type="Gene3D" id="3.30.200.210">
    <property type="match status" value="1"/>
</dbReference>
<protein>
    <recommendedName>
        <fullName evidence="2">Molybdopterin oxidoreductase domain-containing protein</fullName>
    </recommendedName>
</protein>